<dbReference type="CDD" id="cd16443">
    <property type="entry name" value="LplA"/>
    <property type="match status" value="1"/>
</dbReference>
<organism evidence="9">
    <name type="scientific">hydrothermal vent metagenome</name>
    <dbReference type="NCBI Taxonomy" id="652676"/>
    <lineage>
        <taxon>unclassified sequences</taxon>
        <taxon>metagenomes</taxon>
        <taxon>ecological metagenomes</taxon>
    </lineage>
</organism>
<dbReference type="PANTHER" id="PTHR12561">
    <property type="entry name" value="LIPOATE-PROTEIN LIGASE"/>
    <property type="match status" value="1"/>
</dbReference>
<dbReference type="PROSITE" id="PS51733">
    <property type="entry name" value="BPL_LPL_CATALYTIC"/>
    <property type="match status" value="1"/>
</dbReference>
<sequence length="319" mass="36372">MFCINLKDTSPFFCLAAEEFLLKNFEEDIFMLWQSHDTVVVGKHQNALAEINYPFVRRNNITVARRISGGGTVFHDKGNVNFAFIKSVRSTQEISFRKFTEPIVKALASIGITAESSGRNDLLVEGKKVSGNAEHIFKKRVLHHGTLLFNSDLKNLGEAIRAGEGKYISKAIRSNRSDVVNISDFTEADLDIRGFIRHLFEFQLNEGNNIHYSFGNKEKAVIEELAARKFSAWEWCFGYSPKYLFRNIFREAGKELQIEIQVEKGIIRDCKLEGGLFSDIIKNKIAGELTGRQHRFEEISNILELAVKNPSEEMVYAFF</sequence>
<dbReference type="EMBL" id="UOEP01000083">
    <property type="protein sequence ID" value="VAW18246.1"/>
    <property type="molecule type" value="Genomic_DNA"/>
</dbReference>
<evidence type="ECO:0000256" key="5">
    <source>
        <dbReference type="ARBA" id="ARBA00022741"/>
    </source>
</evidence>
<comment type="pathway">
    <text evidence="1">Protein modification; protein lipoylation via exogenous pathway; protein N(6)-(lipoyl)lysine from lipoate: step 2/2.</text>
</comment>
<evidence type="ECO:0000256" key="3">
    <source>
        <dbReference type="ARBA" id="ARBA00012367"/>
    </source>
</evidence>
<proteinExistence type="predicted"/>
<dbReference type="InterPro" id="IPR004143">
    <property type="entry name" value="BPL_LPL_catalytic"/>
</dbReference>
<evidence type="ECO:0000256" key="7">
    <source>
        <dbReference type="ARBA" id="ARBA00048037"/>
    </source>
</evidence>
<protein>
    <recommendedName>
        <fullName evidence="3">lipoate--protein ligase</fullName>
        <ecNumber evidence="3">6.3.1.20</ecNumber>
    </recommendedName>
</protein>
<dbReference type="GO" id="GO:0009249">
    <property type="term" value="P:protein lipoylation"/>
    <property type="evidence" value="ECO:0007669"/>
    <property type="project" value="InterPro"/>
</dbReference>
<evidence type="ECO:0000256" key="6">
    <source>
        <dbReference type="ARBA" id="ARBA00022840"/>
    </source>
</evidence>
<dbReference type="SUPFAM" id="SSF82649">
    <property type="entry name" value="SufE/NifU"/>
    <property type="match status" value="1"/>
</dbReference>
<evidence type="ECO:0000256" key="1">
    <source>
        <dbReference type="ARBA" id="ARBA00005085"/>
    </source>
</evidence>
<dbReference type="EC" id="6.3.1.20" evidence="3"/>
<evidence type="ECO:0000313" key="9">
    <source>
        <dbReference type="EMBL" id="VAW18246.1"/>
    </source>
</evidence>
<evidence type="ECO:0000259" key="8">
    <source>
        <dbReference type="PROSITE" id="PS51733"/>
    </source>
</evidence>
<dbReference type="InterPro" id="IPR019491">
    <property type="entry name" value="Lipoate_protein_ligase_C"/>
</dbReference>
<dbReference type="Pfam" id="PF10437">
    <property type="entry name" value="Lip_prot_lig_C"/>
    <property type="match status" value="1"/>
</dbReference>
<name>A0A3B0UF55_9ZZZZ</name>
<dbReference type="GO" id="GO:0017118">
    <property type="term" value="F:lipoyltransferase activity"/>
    <property type="evidence" value="ECO:0007669"/>
    <property type="project" value="TreeGrafter"/>
</dbReference>
<dbReference type="Pfam" id="PF21948">
    <property type="entry name" value="LplA-B_cat"/>
    <property type="match status" value="1"/>
</dbReference>
<reference evidence="9" key="1">
    <citation type="submission" date="2018-06" db="EMBL/GenBank/DDBJ databases">
        <authorList>
            <person name="Zhirakovskaya E."/>
        </authorList>
    </citation>
    <scope>NUCLEOTIDE SEQUENCE</scope>
</reference>
<dbReference type="InterPro" id="IPR045864">
    <property type="entry name" value="aa-tRNA-synth_II/BPL/LPL"/>
</dbReference>
<gene>
    <name evidence="9" type="ORF">MNBD_BACTEROID01-2659</name>
</gene>
<dbReference type="UniPathway" id="UPA00537">
    <property type="reaction ID" value="UER00594"/>
</dbReference>
<feature type="domain" description="BPL/LPL catalytic" evidence="8">
    <location>
        <begin position="24"/>
        <end position="204"/>
    </location>
</feature>
<dbReference type="NCBIfam" id="TIGR00545">
    <property type="entry name" value="lipoyltrans"/>
    <property type="match status" value="1"/>
</dbReference>
<dbReference type="SUPFAM" id="SSF55681">
    <property type="entry name" value="Class II aaRS and biotin synthetases"/>
    <property type="match status" value="1"/>
</dbReference>
<dbReference type="Gene3D" id="3.30.930.10">
    <property type="entry name" value="Bira Bifunctional Protein, Domain 2"/>
    <property type="match status" value="1"/>
</dbReference>
<keyword evidence="5" id="KW-0547">Nucleotide-binding</keyword>
<evidence type="ECO:0000256" key="4">
    <source>
        <dbReference type="ARBA" id="ARBA00022598"/>
    </source>
</evidence>
<dbReference type="GO" id="GO:0005524">
    <property type="term" value="F:ATP binding"/>
    <property type="evidence" value="ECO:0007669"/>
    <property type="project" value="UniProtKB-KW"/>
</dbReference>
<comment type="pathway">
    <text evidence="2">Protein modification; protein lipoylation via exogenous pathway; protein N(6)-(lipoyl)lysine from lipoate: step 1/2.</text>
</comment>
<dbReference type="AlphaFoldDB" id="A0A3B0UF55"/>
<dbReference type="PANTHER" id="PTHR12561:SF3">
    <property type="entry name" value="LIPOYLTRANSFERASE 1, MITOCHONDRIAL"/>
    <property type="match status" value="1"/>
</dbReference>
<evidence type="ECO:0000256" key="2">
    <source>
        <dbReference type="ARBA" id="ARBA00005124"/>
    </source>
</evidence>
<accession>A0A3B0UF55</accession>
<comment type="catalytic activity">
    <reaction evidence="7">
        <text>L-lysyl-[lipoyl-carrier protein] + (R)-lipoate + ATP = N(6)-[(R)-lipoyl]-L-lysyl-[lipoyl-carrier protein] + AMP + diphosphate + H(+)</text>
        <dbReference type="Rhea" id="RHEA:49288"/>
        <dbReference type="Rhea" id="RHEA-COMP:10500"/>
        <dbReference type="Rhea" id="RHEA-COMP:10502"/>
        <dbReference type="ChEBI" id="CHEBI:15378"/>
        <dbReference type="ChEBI" id="CHEBI:29969"/>
        <dbReference type="ChEBI" id="CHEBI:30616"/>
        <dbReference type="ChEBI" id="CHEBI:33019"/>
        <dbReference type="ChEBI" id="CHEBI:83088"/>
        <dbReference type="ChEBI" id="CHEBI:83099"/>
        <dbReference type="ChEBI" id="CHEBI:456215"/>
        <dbReference type="EC" id="6.3.1.20"/>
    </reaction>
</comment>
<dbReference type="GO" id="GO:0005737">
    <property type="term" value="C:cytoplasm"/>
    <property type="evidence" value="ECO:0007669"/>
    <property type="project" value="TreeGrafter"/>
</dbReference>
<dbReference type="GO" id="GO:0016979">
    <property type="term" value="F:lipoate-protein ligase activity"/>
    <property type="evidence" value="ECO:0007669"/>
    <property type="project" value="UniProtKB-EC"/>
</dbReference>
<keyword evidence="6" id="KW-0067">ATP-binding</keyword>
<keyword evidence="4 9" id="KW-0436">Ligase</keyword>
<dbReference type="InterPro" id="IPR004562">
    <property type="entry name" value="LipoylTrfase_LipoateP_Ligase"/>
</dbReference>
<dbReference type="Gene3D" id="3.30.390.50">
    <property type="entry name" value="CO dehydrogenase flavoprotein, C-terminal domain"/>
    <property type="match status" value="1"/>
</dbReference>